<dbReference type="EMBL" id="BLXT01005065">
    <property type="protein sequence ID" value="GFO19581.1"/>
    <property type="molecule type" value="Genomic_DNA"/>
</dbReference>
<protein>
    <recommendedName>
        <fullName evidence="3">MULE transposase domain-containing protein</fullName>
    </recommendedName>
</protein>
<organism evidence="1 2">
    <name type="scientific">Plakobranchus ocellatus</name>
    <dbReference type="NCBI Taxonomy" id="259542"/>
    <lineage>
        <taxon>Eukaryota</taxon>
        <taxon>Metazoa</taxon>
        <taxon>Spiralia</taxon>
        <taxon>Lophotrochozoa</taxon>
        <taxon>Mollusca</taxon>
        <taxon>Gastropoda</taxon>
        <taxon>Heterobranchia</taxon>
        <taxon>Euthyneura</taxon>
        <taxon>Panpulmonata</taxon>
        <taxon>Sacoglossa</taxon>
        <taxon>Placobranchoidea</taxon>
        <taxon>Plakobranchidae</taxon>
        <taxon>Plakobranchus</taxon>
    </lineage>
</organism>
<dbReference type="AlphaFoldDB" id="A0AAV4BGM1"/>
<keyword evidence="2" id="KW-1185">Reference proteome</keyword>
<reference evidence="1 2" key="1">
    <citation type="journal article" date="2021" name="Elife">
        <title>Chloroplast acquisition without the gene transfer in kleptoplastic sea slugs, Plakobranchus ocellatus.</title>
        <authorList>
            <person name="Maeda T."/>
            <person name="Takahashi S."/>
            <person name="Yoshida T."/>
            <person name="Shimamura S."/>
            <person name="Takaki Y."/>
            <person name="Nagai Y."/>
            <person name="Toyoda A."/>
            <person name="Suzuki Y."/>
            <person name="Arimoto A."/>
            <person name="Ishii H."/>
            <person name="Satoh N."/>
            <person name="Nishiyama T."/>
            <person name="Hasebe M."/>
            <person name="Maruyama T."/>
            <person name="Minagawa J."/>
            <person name="Obokata J."/>
            <person name="Shigenobu S."/>
        </authorList>
    </citation>
    <scope>NUCLEOTIDE SEQUENCE [LARGE SCALE GENOMIC DNA]</scope>
</reference>
<comment type="caution">
    <text evidence="1">The sequence shown here is derived from an EMBL/GenBank/DDBJ whole genome shotgun (WGS) entry which is preliminary data.</text>
</comment>
<evidence type="ECO:0000313" key="2">
    <source>
        <dbReference type="Proteomes" id="UP000735302"/>
    </source>
</evidence>
<gene>
    <name evidence="1" type="ORF">PoB_004608600</name>
</gene>
<name>A0AAV4BGM1_9GAST</name>
<accession>A0AAV4BGM1</accession>
<dbReference type="Proteomes" id="UP000735302">
    <property type="component" value="Unassembled WGS sequence"/>
</dbReference>
<proteinExistence type="predicted"/>
<sequence>MQNILRFCCSPVTCRSTVLSFDKAFNLGQVNATLAVYKNLSVYRRTTNKHPVFCEPMFLHWELDVTTFFTIFDHLKAQMILSQGNENQTLPVLGSDKEKAMRIAMAKAFLDTQKLACVRHIEKNVFAFMQDKIGMLQNQRRQLKFLLFQLVTSALDHIDLIDSLCDFESKITQKKPADYVKNRIHPFLVGNKKAVEKPDLDKQIRYG</sequence>
<evidence type="ECO:0008006" key="3">
    <source>
        <dbReference type="Google" id="ProtNLM"/>
    </source>
</evidence>
<evidence type="ECO:0000313" key="1">
    <source>
        <dbReference type="EMBL" id="GFO19581.1"/>
    </source>
</evidence>